<sequence length="198" mass="23078">MKQFMKKRKIKLSNSNNQSELIDTNNDMSQYDINKGDEVLDYEQNKENYAKRNLLEQDSEDEKDKKQSEQSQQENEVENENLMSGNNSQQNDKISKNINSNNPNINTTSENVDSLTFDISIRQKSIKSEIKIESPQLSSISKSNSEISQKLESFDKLIINDYKQQQQQNCEFKSIDENSPISTSYRQGLINKRYKKNE</sequence>
<feature type="compositionally biased region" description="Basic residues" evidence="1">
    <location>
        <begin position="1"/>
        <end position="11"/>
    </location>
</feature>
<dbReference type="InParanoid" id="A0A0V0Q9C3"/>
<feature type="compositionally biased region" description="Polar residues" evidence="1">
    <location>
        <begin position="171"/>
        <end position="186"/>
    </location>
</feature>
<feature type="region of interest" description="Disordered" evidence="1">
    <location>
        <begin position="1"/>
        <end position="110"/>
    </location>
</feature>
<dbReference type="AlphaFoldDB" id="A0A0V0Q9C3"/>
<reference evidence="2 3" key="1">
    <citation type="journal article" date="2015" name="Sci. Rep.">
        <title>Genome of the facultative scuticociliatosis pathogen Pseudocohnilembus persalinus provides insight into its virulence through horizontal gene transfer.</title>
        <authorList>
            <person name="Xiong J."/>
            <person name="Wang G."/>
            <person name="Cheng J."/>
            <person name="Tian M."/>
            <person name="Pan X."/>
            <person name="Warren A."/>
            <person name="Jiang C."/>
            <person name="Yuan D."/>
            <person name="Miao W."/>
        </authorList>
    </citation>
    <scope>NUCLEOTIDE SEQUENCE [LARGE SCALE GENOMIC DNA]</scope>
    <source>
        <strain evidence="2">36N120E</strain>
    </source>
</reference>
<keyword evidence="3" id="KW-1185">Reference proteome</keyword>
<evidence type="ECO:0000313" key="3">
    <source>
        <dbReference type="Proteomes" id="UP000054937"/>
    </source>
</evidence>
<protein>
    <submittedName>
        <fullName evidence="2">Uncharacterized protein</fullName>
    </submittedName>
</protein>
<accession>A0A0V0Q9C3</accession>
<feature type="compositionally biased region" description="Polar residues" evidence="1">
    <location>
        <begin position="12"/>
        <end position="32"/>
    </location>
</feature>
<gene>
    <name evidence="2" type="ORF">PPERSA_04778</name>
</gene>
<feature type="region of interest" description="Disordered" evidence="1">
    <location>
        <begin position="171"/>
        <end position="198"/>
    </location>
</feature>
<evidence type="ECO:0000313" key="2">
    <source>
        <dbReference type="EMBL" id="KRW98845.1"/>
    </source>
</evidence>
<feature type="compositionally biased region" description="Low complexity" evidence="1">
    <location>
        <begin position="96"/>
        <end position="110"/>
    </location>
</feature>
<organism evidence="2 3">
    <name type="scientific">Pseudocohnilembus persalinus</name>
    <name type="common">Ciliate</name>
    <dbReference type="NCBI Taxonomy" id="266149"/>
    <lineage>
        <taxon>Eukaryota</taxon>
        <taxon>Sar</taxon>
        <taxon>Alveolata</taxon>
        <taxon>Ciliophora</taxon>
        <taxon>Intramacronucleata</taxon>
        <taxon>Oligohymenophorea</taxon>
        <taxon>Scuticociliatia</taxon>
        <taxon>Philasterida</taxon>
        <taxon>Pseudocohnilembidae</taxon>
        <taxon>Pseudocohnilembus</taxon>
    </lineage>
</organism>
<dbReference type="EMBL" id="LDAU01000227">
    <property type="protein sequence ID" value="KRW98845.1"/>
    <property type="molecule type" value="Genomic_DNA"/>
</dbReference>
<comment type="caution">
    <text evidence="2">The sequence shown here is derived from an EMBL/GenBank/DDBJ whole genome shotgun (WGS) entry which is preliminary data.</text>
</comment>
<dbReference type="Proteomes" id="UP000054937">
    <property type="component" value="Unassembled WGS sequence"/>
</dbReference>
<evidence type="ECO:0000256" key="1">
    <source>
        <dbReference type="SAM" id="MobiDB-lite"/>
    </source>
</evidence>
<name>A0A0V0Q9C3_PSEPJ</name>
<proteinExistence type="predicted"/>
<feature type="compositionally biased region" description="Basic and acidic residues" evidence="1">
    <location>
        <begin position="34"/>
        <end position="55"/>
    </location>
</feature>